<keyword evidence="2 5" id="KW-0808">Transferase</keyword>
<feature type="domain" description="Glycosyltransferase subfamily 4-like N-terminal" evidence="4">
    <location>
        <begin position="17"/>
        <end position="207"/>
    </location>
</feature>
<keyword evidence="6" id="KW-1185">Reference proteome</keyword>
<dbReference type="PANTHER" id="PTHR45947:SF13">
    <property type="entry name" value="TRANSFERASE"/>
    <property type="match status" value="1"/>
</dbReference>
<organism evidence="5 6">
    <name type="scientific">Georgenia alba</name>
    <dbReference type="NCBI Taxonomy" id="2233858"/>
    <lineage>
        <taxon>Bacteria</taxon>
        <taxon>Bacillati</taxon>
        <taxon>Actinomycetota</taxon>
        <taxon>Actinomycetes</taxon>
        <taxon>Micrococcales</taxon>
        <taxon>Bogoriellaceae</taxon>
        <taxon>Georgenia</taxon>
    </lineage>
</organism>
<evidence type="ECO:0000259" key="4">
    <source>
        <dbReference type="Pfam" id="PF13439"/>
    </source>
</evidence>
<evidence type="ECO:0000256" key="1">
    <source>
        <dbReference type="ARBA" id="ARBA00022676"/>
    </source>
</evidence>
<gene>
    <name evidence="5" type="ORF">ACFQQL_14650</name>
</gene>
<feature type="domain" description="Glycosyl transferase family 1" evidence="3">
    <location>
        <begin position="221"/>
        <end position="358"/>
    </location>
</feature>
<dbReference type="RefSeq" id="WP_382395676.1">
    <property type="nucleotide sequence ID" value="NZ_JBHTCQ010000003.1"/>
</dbReference>
<evidence type="ECO:0000313" key="5">
    <source>
        <dbReference type="EMBL" id="MFC7406354.1"/>
    </source>
</evidence>
<protein>
    <submittedName>
        <fullName evidence="5">Glycosyltransferase family 4 protein</fullName>
        <ecNumber evidence="5">2.4.-.-</ecNumber>
    </submittedName>
</protein>
<dbReference type="PANTHER" id="PTHR45947">
    <property type="entry name" value="SULFOQUINOVOSYL TRANSFERASE SQD2"/>
    <property type="match status" value="1"/>
</dbReference>
<name>A0ABW2QA75_9MICO</name>
<dbReference type="Pfam" id="PF00534">
    <property type="entry name" value="Glycos_transf_1"/>
    <property type="match status" value="1"/>
</dbReference>
<dbReference type="Proteomes" id="UP001596455">
    <property type="component" value="Unassembled WGS sequence"/>
</dbReference>
<dbReference type="SUPFAM" id="SSF53756">
    <property type="entry name" value="UDP-Glycosyltransferase/glycogen phosphorylase"/>
    <property type="match status" value="1"/>
</dbReference>
<proteinExistence type="predicted"/>
<dbReference type="InterPro" id="IPR001296">
    <property type="entry name" value="Glyco_trans_1"/>
</dbReference>
<dbReference type="EMBL" id="JBHTCQ010000003">
    <property type="protein sequence ID" value="MFC7406354.1"/>
    <property type="molecule type" value="Genomic_DNA"/>
</dbReference>
<keyword evidence="1 5" id="KW-0328">Glycosyltransferase</keyword>
<reference evidence="6" key="1">
    <citation type="journal article" date="2019" name="Int. J. Syst. Evol. Microbiol.">
        <title>The Global Catalogue of Microorganisms (GCM) 10K type strain sequencing project: providing services to taxonomists for standard genome sequencing and annotation.</title>
        <authorList>
            <consortium name="The Broad Institute Genomics Platform"/>
            <consortium name="The Broad Institute Genome Sequencing Center for Infectious Disease"/>
            <person name="Wu L."/>
            <person name="Ma J."/>
        </authorList>
    </citation>
    <scope>NUCLEOTIDE SEQUENCE [LARGE SCALE GENOMIC DNA]</scope>
    <source>
        <strain evidence="6">JCM 1490</strain>
    </source>
</reference>
<evidence type="ECO:0000256" key="2">
    <source>
        <dbReference type="ARBA" id="ARBA00022679"/>
    </source>
</evidence>
<sequence>MSPRIALVCDYALDYLGGAQTALLQEAAALVGAGARVLLVAPSSGSVPRHPEVTLVTVPARWRLPGLDLPLVRHDGALRERLRQTLETHGIEVVHLHSELGLAAASVAAAGRAGLPVVHTVHTFFWQAPAPGQRLLAPLVRAYHRHVTGWRDGDGVRLADRPADDALRRMTLTAARRADLVLSPSAHQAGRLRDAGLDPVAVLPNTVTAPDAPPLERVDAPLRVLWVGRCVPEKRILPFVRAAVLAQQRLGPGRLEVTVAGEGSQLEQARGIAGGAVRFLGRRPHEEVPGLLADSHLLALTSAGFDNQPMTVVEAVMARRPVLYCDEALTEGLAGPGILAPPTPEGLADALVDLARDPGRVVSASRAAGAVREVFTPRRHAEDLLRLYRSLPGPLADRDGP</sequence>
<evidence type="ECO:0000313" key="6">
    <source>
        <dbReference type="Proteomes" id="UP001596455"/>
    </source>
</evidence>
<dbReference type="Gene3D" id="3.40.50.2000">
    <property type="entry name" value="Glycogen Phosphorylase B"/>
    <property type="match status" value="2"/>
</dbReference>
<dbReference type="CDD" id="cd03801">
    <property type="entry name" value="GT4_PimA-like"/>
    <property type="match status" value="1"/>
</dbReference>
<evidence type="ECO:0000259" key="3">
    <source>
        <dbReference type="Pfam" id="PF00534"/>
    </source>
</evidence>
<dbReference type="InterPro" id="IPR028098">
    <property type="entry name" value="Glyco_trans_4-like_N"/>
</dbReference>
<dbReference type="EC" id="2.4.-.-" evidence="5"/>
<dbReference type="InterPro" id="IPR050194">
    <property type="entry name" value="Glycosyltransferase_grp1"/>
</dbReference>
<comment type="caution">
    <text evidence="5">The sequence shown here is derived from an EMBL/GenBank/DDBJ whole genome shotgun (WGS) entry which is preliminary data.</text>
</comment>
<accession>A0ABW2QA75</accession>
<dbReference type="Pfam" id="PF13439">
    <property type="entry name" value="Glyco_transf_4"/>
    <property type="match status" value="1"/>
</dbReference>
<dbReference type="GO" id="GO:0016757">
    <property type="term" value="F:glycosyltransferase activity"/>
    <property type="evidence" value="ECO:0007669"/>
    <property type="project" value="UniProtKB-KW"/>
</dbReference>